<reference evidence="2 3" key="1">
    <citation type="submission" date="2018-04" db="EMBL/GenBank/DDBJ databases">
        <authorList>
            <person name="Zhang X."/>
            <person name="Yuan J."/>
            <person name="Li F."/>
            <person name="Xiang J."/>
        </authorList>
    </citation>
    <scope>NUCLEOTIDE SEQUENCE [LARGE SCALE GENOMIC DNA]</scope>
    <source>
        <tissue evidence="2">Muscle</tissue>
    </source>
</reference>
<gene>
    <name evidence="2" type="ORF">C7M84_011683</name>
</gene>
<name>A0A3R7Q6X2_PENVA</name>
<protein>
    <submittedName>
        <fullName evidence="2">Uncharacterized protein</fullName>
    </submittedName>
</protein>
<organism evidence="2 3">
    <name type="scientific">Penaeus vannamei</name>
    <name type="common">Whiteleg shrimp</name>
    <name type="synonym">Litopenaeus vannamei</name>
    <dbReference type="NCBI Taxonomy" id="6689"/>
    <lineage>
        <taxon>Eukaryota</taxon>
        <taxon>Metazoa</taxon>
        <taxon>Ecdysozoa</taxon>
        <taxon>Arthropoda</taxon>
        <taxon>Crustacea</taxon>
        <taxon>Multicrustacea</taxon>
        <taxon>Malacostraca</taxon>
        <taxon>Eumalacostraca</taxon>
        <taxon>Eucarida</taxon>
        <taxon>Decapoda</taxon>
        <taxon>Dendrobranchiata</taxon>
        <taxon>Penaeoidea</taxon>
        <taxon>Penaeidae</taxon>
        <taxon>Penaeus</taxon>
    </lineage>
</organism>
<dbReference type="OrthoDB" id="6377052at2759"/>
<keyword evidence="3" id="KW-1185">Reference proteome</keyword>
<comment type="caution">
    <text evidence="2">The sequence shown here is derived from an EMBL/GenBank/DDBJ whole genome shotgun (WGS) entry which is preliminary data.</text>
</comment>
<accession>A0A3R7Q6X2</accession>
<dbReference type="EMBL" id="QCYY01002477">
    <property type="protein sequence ID" value="ROT70060.1"/>
    <property type="molecule type" value="Genomic_DNA"/>
</dbReference>
<evidence type="ECO:0000313" key="3">
    <source>
        <dbReference type="Proteomes" id="UP000283509"/>
    </source>
</evidence>
<evidence type="ECO:0000256" key="1">
    <source>
        <dbReference type="SAM" id="SignalP"/>
    </source>
</evidence>
<dbReference type="AlphaFoldDB" id="A0A3R7Q6X2"/>
<feature type="signal peptide" evidence="1">
    <location>
        <begin position="1"/>
        <end position="18"/>
    </location>
</feature>
<sequence>MRTGTLLLVVAAALSAAAQEGIPTEGKLTPTEAPREFQTLPPSNCRYYCAYEGIAYCCDDGTRPSKLARTRRSSCSRLANGHAPCASDGYCAEDEKCCPTPCARKHLCLAAAAQEKYPVTDTPPVTACRYYCGYAGVSYCCDGGLAPDFRRQYPTQPPSNCRYFCGYEGDAYCCDDGTRPIPQDHDENAGVCIEMSEHICEDDAIYYNTTDGTGANTTKQLFSGSPTATPPCASDGYCAEDEKCCPTPCARKHLCLAAAAQENAPIEKAPTAEDDLLEFPTIPPNTCRYYCSYDNTVYCCDDGTRPLPPDHYAHQGMCVAKEEHICKSDGIYYKSEKATIEKLFSGSPVTTPPCASDGYCAEDEKCCPTPCAKKHHCLKYVPYPSSCRYYCFWDSESYCCDDGSLLEPKNHDDHEGLCPKIEDEDCDGDREVPIKFGDKGYKQKAAACASDGYCARDEKCCPSKCAQRHVCLKANRIVEEIDGSGGAQELDF</sequence>
<dbReference type="Proteomes" id="UP000283509">
    <property type="component" value="Unassembled WGS sequence"/>
</dbReference>
<evidence type="ECO:0000313" key="2">
    <source>
        <dbReference type="EMBL" id="ROT70060.1"/>
    </source>
</evidence>
<keyword evidence="1" id="KW-0732">Signal</keyword>
<reference evidence="2 3" key="2">
    <citation type="submission" date="2019-01" db="EMBL/GenBank/DDBJ databases">
        <title>The decoding of complex shrimp genome reveals the adaptation for benthos swimmer, frequently molting mechanism and breeding impact on genome.</title>
        <authorList>
            <person name="Sun Y."/>
            <person name="Gao Y."/>
            <person name="Yu Y."/>
        </authorList>
    </citation>
    <scope>NUCLEOTIDE SEQUENCE [LARGE SCALE GENOMIC DNA]</scope>
    <source>
        <tissue evidence="2">Muscle</tissue>
    </source>
</reference>
<proteinExistence type="predicted"/>
<feature type="chain" id="PRO_5018731752" evidence="1">
    <location>
        <begin position="19"/>
        <end position="492"/>
    </location>
</feature>